<evidence type="ECO:0000256" key="1">
    <source>
        <dbReference type="SAM" id="MobiDB-lite"/>
    </source>
</evidence>
<dbReference type="InterPro" id="IPR039467">
    <property type="entry name" value="TFIIIB_B''_Myb"/>
</dbReference>
<feature type="domain" description="Transcription factor TFIIIB component B'' Myb" evidence="2">
    <location>
        <begin position="7"/>
        <end position="75"/>
    </location>
</feature>
<protein>
    <recommendedName>
        <fullName evidence="2">Transcription factor TFIIIB component B'' Myb domain-containing protein</fullName>
    </recommendedName>
</protein>
<gene>
    <name evidence="3" type="ORF">TrST_g11690</name>
</gene>
<sequence>MTATYASFTSRSKSMGWTAKDTSRFYDVLKRVGMDFNTMNIYFPERSRKQLLRKFKGEERRRPDLVRMSLDRRVREGVGIYVEGGEVRLEEVGEYVGRDRKRKEKKRKIGGEEEKEEEKEEGEEMWI</sequence>
<dbReference type="PANTHER" id="PTHR22929">
    <property type="entry name" value="RNA POLYMERASE III TRANSCRIPTION INITIATION FACTOR B"/>
    <property type="match status" value="1"/>
</dbReference>
<feature type="compositionally biased region" description="Acidic residues" evidence="1">
    <location>
        <begin position="113"/>
        <end position="127"/>
    </location>
</feature>
<dbReference type="EMBL" id="BRXY01000266">
    <property type="protein sequence ID" value="GMH82228.1"/>
    <property type="molecule type" value="Genomic_DNA"/>
</dbReference>
<dbReference type="GO" id="GO:0070898">
    <property type="term" value="P:RNA polymerase III preinitiation complex assembly"/>
    <property type="evidence" value="ECO:0007669"/>
    <property type="project" value="TreeGrafter"/>
</dbReference>
<accession>A0A9W7EM72</accession>
<evidence type="ECO:0000259" key="2">
    <source>
        <dbReference type="Pfam" id="PF15963"/>
    </source>
</evidence>
<dbReference type="PANTHER" id="PTHR22929:SF0">
    <property type="entry name" value="TRANSCRIPTION FACTOR TFIIIB COMPONENT B'' HOMOLOG"/>
    <property type="match status" value="1"/>
</dbReference>
<dbReference type="InterPro" id="IPR009057">
    <property type="entry name" value="Homeodomain-like_sf"/>
</dbReference>
<comment type="caution">
    <text evidence="3">The sequence shown here is derived from an EMBL/GenBank/DDBJ whole genome shotgun (WGS) entry which is preliminary data.</text>
</comment>
<dbReference type="Pfam" id="PF15963">
    <property type="entry name" value="Myb_DNA-bind_7"/>
    <property type="match status" value="1"/>
</dbReference>
<dbReference type="SUPFAM" id="SSF46689">
    <property type="entry name" value="Homeodomain-like"/>
    <property type="match status" value="1"/>
</dbReference>
<keyword evidence="4" id="KW-1185">Reference proteome</keyword>
<evidence type="ECO:0000313" key="4">
    <source>
        <dbReference type="Proteomes" id="UP001165085"/>
    </source>
</evidence>
<reference evidence="4" key="1">
    <citation type="journal article" date="2023" name="Commun. Biol.">
        <title>Genome analysis of Parmales, the sister group of diatoms, reveals the evolutionary specialization of diatoms from phago-mixotrophs to photoautotrophs.</title>
        <authorList>
            <person name="Ban H."/>
            <person name="Sato S."/>
            <person name="Yoshikawa S."/>
            <person name="Yamada K."/>
            <person name="Nakamura Y."/>
            <person name="Ichinomiya M."/>
            <person name="Sato N."/>
            <person name="Blanc-Mathieu R."/>
            <person name="Endo H."/>
            <person name="Kuwata A."/>
            <person name="Ogata H."/>
        </authorList>
    </citation>
    <scope>NUCLEOTIDE SEQUENCE [LARGE SCALE GENOMIC DNA]</scope>
    <source>
        <strain evidence="4">NIES 3701</strain>
    </source>
</reference>
<feature type="compositionally biased region" description="Basic residues" evidence="1">
    <location>
        <begin position="99"/>
        <end position="108"/>
    </location>
</feature>
<feature type="region of interest" description="Disordered" evidence="1">
    <location>
        <begin position="98"/>
        <end position="127"/>
    </location>
</feature>
<evidence type="ECO:0000313" key="3">
    <source>
        <dbReference type="EMBL" id="GMH82228.1"/>
    </source>
</evidence>
<dbReference type="Proteomes" id="UP001165085">
    <property type="component" value="Unassembled WGS sequence"/>
</dbReference>
<dbReference type="GO" id="GO:0001156">
    <property type="term" value="F:TFIIIC-class transcription factor complex binding"/>
    <property type="evidence" value="ECO:0007669"/>
    <property type="project" value="TreeGrafter"/>
</dbReference>
<organism evidence="3 4">
    <name type="scientific">Triparma strigata</name>
    <dbReference type="NCBI Taxonomy" id="1606541"/>
    <lineage>
        <taxon>Eukaryota</taxon>
        <taxon>Sar</taxon>
        <taxon>Stramenopiles</taxon>
        <taxon>Ochrophyta</taxon>
        <taxon>Bolidophyceae</taxon>
        <taxon>Parmales</taxon>
        <taxon>Triparmaceae</taxon>
        <taxon>Triparma</taxon>
    </lineage>
</organism>
<dbReference type="OrthoDB" id="272624at2759"/>
<name>A0A9W7EM72_9STRA</name>
<dbReference type="GO" id="GO:0000126">
    <property type="term" value="C:transcription factor TFIIIB complex"/>
    <property type="evidence" value="ECO:0007669"/>
    <property type="project" value="TreeGrafter"/>
</dbReference>
<proteinExistence type="predicted"/>
<dbReference type="AlphaFoldDB" id="A0A9W7EM72"/>